<evidence type="ECO:0000256" key="2">
    <source>
        <dbReference type="ARBA" id="ARBA00022771"/>
    </source>
</evidence>
<dbReference type="Proteomes" id="UP000053144">
    <property type="component" value="Chromosome 4"/>
</dbReference>
<sequence>MEEITVNGKSSGLLWIKEETPTRTLVCFRKEDMKRFEETEDCFILDFDPYDSFDFSVLSLDDKNNHQGDASKDVYIVGENSKVVACRDYPHPRHLCIKFPFTATPHDSYCELCYCRVCGIRAPFVSASQSSSSCCNNLGHRSCHCSHGGGLMGLGIIPICNCGEMIVVKMARTSKNAGRYFWGCRNYKSEAGNAMCCNYFKWCNEENLDEMDVIIGRQRRKIYDLENTVKALKKRIQILVVVAGVVSVVNIVMFCVFLG</sequence>
<reference evidence="8" key="1">
    <citation type="journal article" date="2015" name="Proc. Natl. Acad. Sci. U.S.A.">
        <title>Genome sequencing of adzuki bean (Vigna angularis) provides insight into high starch and low fat accumulation and domestication.</title>
        <authorList>
            <person name="Yang K."/>
            <person name="Tian Z."/>
            <person name="Chen C."/>
            <person name="Luo L."/>
            <person name="Zhao B."/>
            <person name="Wang Z."/>
            <person name="Yu L."/>
            <person name="Li Y."/>
            <person name="Sun Y."/>
            <person name="Li W."/>
            <person name="Chen Y."/>
            <person name="Li Y."/>
            <person name="Zhang Y."/>
            <person name="Ai D."/>
            <person name="Zhao J."/>
            <person name="Shang C."/>
            <person name="Ma Y."/>
            <person name="Wu B."/>
            <person name="Wang M."/>
            <person name="Gao L."/>
            <person name="Sun D."/>
            <person name="Zhang P."/>
            <person name="Guo F."/>
            <person name="Wang W."/>
            <person name="Li Y."/>
            <person name="Wang J."/>
            <person name="Varshney R.K."/>
            <person name="Wang J."/>
            <person name="Ling H.Q."/>
            <person name="Wan P."/>
        </authorList>
    </citation>
    <scope>NUCLEOTIDE SEQUENCE</scope>
    <source>
        <strain evidence="8">cv. Jingnong 6</strain>
    </source>
</reference>
<evidence type="ECO:0000313" key="7">
    <source>
        <dbReference type="EMBL" id="KOM40949.1"/>
    </source>
</evidence>
<dbReference type="PANTHER" id="PTHR33443">
    <property type="entry name" value="ZGC:112980"/>
    <property type="match status" value="1"/>
</dbReference>
<evidence type="ECO:0000256" key="1">
    <source>
        <dbReference type="ARBA" id="ARBA00022723"/>
    </source>
</evidence>
<keyword evidence="2 4" id="KW-0863">Zinc-finger</keyword>
<keyword evidence="3" id="KW-0862">Zinc</keyword>
<dbReference type="PROSITE" id="PS51999">
    <property type="entry name" value="ZF_GRF"/>
    <property type="match status" value="1"/>
</dbReference>
<keyword evidence="5" id="KW-1133">Transmembrane helix</keyword>
<protein>
    <recommendedName>
        <fullName evidence="6">GRF-type domain-containing protein</fullName>
    </recommendedName>
</protein>
<keyword evidence="5" id="KW-0812">Transmembrane</keyword>
<accession>A0A0L9UEJ4</accession>
<organism evidence="7 8">
    <name type="scientific">Phaseolus angularis</name>
    <name type="common">Azuki bean</name>
    <name type="synonym">Vigna angularis</name>
    <dbReference type="NCBI Taxonomy" id="3914"/>
    <lineage>
        <taxon>Eukaryota</taxon>
        <taxon>Viridiplantae</taxon>
        <taxon>Streptophyta</taxon>
        <taxon>Embryophyta</taxon>
        <taxon>Tracheophyta</taxon>
        <taxon>Spermatophyta</taxon>
        <taxon>Magnoliopsida</taxon>
        <taxon>eudicotyledons</taxon>
        <taxon>Gunneridae</taxon>
        <taxon>Pentapetalae</taxon>
        <taxon>rosids</taxon>
        <taxon>fabids</taxon>
        <taxon>Fabales</taxon>
        <taxon>Fabaceae</taxon>
        <taxon>Papilionoideae</taxon>
        <taxon>50 kb inversion clade</taxon>
        <taxon>NPAAA clade</taxon>
        <taxon>indigoferoid/millettioid clade</taxon>
        <taxon>Phaseoleae</taxon>
        <taxon>Vigna</taxon>
    </lineage>
</organism>
<dbReference type="InterPro" id="IPR010666">
    <property type="entry name" value="Znf_GRF"/>
</dbReference>
<proteinExistence type="predicted"/>
<feature type="transmembrane region" description="Helical" evidence="5">
    <location>
        <begin position="236"/>
        <end position="258"/>
    </location>
</feature>
<feature type="domain" description="GRF-type" evidence="6">
    <location>
        <begin position="160"/>
        <end position="206"/>
    </location>
</feature>
<dbReference type="AlphaFoldDB" id="A0A0L9UEJ4"/>
<evidence type="ECO:0000256" key="3">
    <source>
        <dbReference type="ARBA" id="ARBA00022833"/>
    </source>
</evidence>
<evidence type="ECO:0000313" key="8">
    <source>
        <dbReference type="Proteomes" id="UP000053144"/>
    </source>
</evidence>
<keyword evidence="1" id="KW-0479">Metal-binding</keyword>
<dbReference type="EMBL" id="CM003374">
    <property type="protein sequence ID" value="KOM40949.1"/>
    <property type="molecule type" value="Genomic_DNA"/>
</dbReference>
<evidence type="ECO:0000256" key="5">
    <source>
        <dbReference type="SAM" id="Phobius"/>
    </source>
</evidence>
<name>A0A0L9UEJ4_PHAAN</name>
<dbReference type="GO" id="GO:0008270">
    <property type="term" value="F:zinc ion binding"/>
    <property type="evidence" value="ECO:0007669"/>
    <property type="project" value="UniProtKB-KW"/>
</dbReference>
<dbReference type="STRING" id="3914.A0A0L9UEJ4"/>
<dbReference type="InterPro" id="IPR053234">
    <property type="entry name" value="RPM1_Interactor"/>
</dbReference>
<dbReference type="Gramene" id="KOM40949">
    <property type="protein sequence ID" value="KOM40949"/>
    <property type="gene ID" value="LR48_Vigan04g114700"/>
</dbReference>
<gene>
    <name evidence="7" type="ORF">LR48_Vigan04g114700</name>
</gene>
<keyword evidence="5" id="KW-0472">Membrane</keyword>
<evidence type="ECO:0000259" key="6">
    <source>
        <dbReference type="PROSITE" id="PS51999"/>
    </source>
</evidence>
<dbReference type="Pfam" id="PF06839">
    <property type="entry name" value="Zn_ribbon_GRF"/>
    <property type="match status" value="1"/>
</dbReference>
<dbReference type="PANTHER" id="PTHR33443:SF30">
    <property type="entry name" value="SARCOSINE DEHYDROGENASE-2C PROTEIN"/>
    <property type="match status" value="1"/>
</dbReference>
<evidence type="ECO:0000256" key="4">
    <source>
        <dbReference type="PROSITE-ProRule" id="PRU01343"/>
    </source>
</evidence>